<accession>A0ABS8G7L3</accession>
<dbReference type="SUPFAM" id="SSF55486">
    <property type="entry name" value="Metalloproteases ('zincins'), catalytic domain"/>
    <property type="match status" value="1"/>
</dbReference>
<evidence type="ECO:0000256" key="1">
    <source>
        <dbReference type="SAM" id="SignalP"/>
    </source>
</evidence>
<keyword evidence="4" id="KW-0645">Protease</keyword>
<evidence type="ECO:0000259" key="3">
    <source>
        <dbReference type="Pfam" id="PF17148"/>
    </source>
</evidence>
<dbReference type="Pfam" id="PF17148">
    <property type="entry name" value="DUF5117"/>
    <property type="match status" value="1"/>
</dbReference>
<dbReference type="InterPro" id="IPR034032">
    <property type="entry name" value="Zn_MMP-like_bac"/>
</dbReference>
<dbReference type="PANTHER" id="PTHR38478:SF1">
    <property type="entry name" value="ZINC DEPENDENT METALLOPROTEASE DOMAIN LIPOPROTEIN"/>
    <property type="match status" value="1"/>
</dbReference>
<name>A0ABS8G7L3_9ALTE</name>
<dbReference type="CDD" id="cd04276">
    <property type="entry name" value="ZnMc_MMP_like_2"/>
    <property type="match status" value="1"/>
</dbReference>
<feature type="domain" description="DUF5117" evidence="3">
    <location>
        <begin position="80"/>
        <end position="271"/>
    </location>
</feature>
<feature type="signal peptide" evidence="1">
    <location>
        <begin position="1"/>
        <end position="18"/>
    </location>
</feature>
<keyword evidence="4" id="KW-0482">Metalloprotease</keyword>
<organism evidence="4 5">
    <name type="scientific">Fluctibacter halophilus</name>
    <dbReference type="NCBI Taxonomy" id="226011"/>
    <lineage>
        <taxon>Bacteria</taxon>
        <taxon>Pseudomonadati</taxon>
        <taxon>Pseudomonadota</taxon>
        <taxon>Gammaproteobacteria</taxon>
        <taxon>Alteromonadales</taxon>
        <taxon>Alteromonadaceae</taxon>
        <taxon>Fluctibacter</taxon>
    </lineage>
</organism>
<dbReference type="RefSeq" id="WP_229158806.1">
    <property type="nucleotide sequence ID" value="NZ_JAJEWP010000001.1"/>
</dbReference>
<protein>
    <submittedName>
        <fullName evidence="4">Zinc-dependent metalloprotease</fullName>
    </submittedName>
</protein>
<dbReference type="InterPro" id="IPR033413">
    <property type="entry name" value="DUF5117"/>
</dbReference>
<dbReference type="EMBL" id="JAJEWP010000001">
    <property type="protein sequence ID" value="MCC2616121.1"/>
    <property type="molecule type" value="Genomic_DNA"/>
</dbReference>
<feature type="domain" description="EcxA zinc-binding" evidence="2">
    <location>
        <begin position="398"/>
        <end position="709"/>
    </location>
</feature>
<keyword evidence="5" id="KW-1185">Reference proteome</keyword>
<feature type="chain" id="PRO_5045955010" evidence="1">
    <location>
        <begin position="19"/>
        <end position="796"/>
    </location>
</feature>
<keyword evidence="1" id="KW-0732">Signal</keyword>
<keyword evidence="4" id="KW-0378">Hydrolase</keyword>
<evidence type="ECO:0000313" key="4">
    <source>
        <dbReference type="EMBL" id="MCC2616121.1"/>
    </source>
</evidence>
<dbReference type="InterPro" id="IPR032534">
    <property type="entry name" value="EcxA_zinc-bd"/>
</dbReference>
<dbReference type="Proteomes" id="UP001520878">
    <property type="component" value="Unassembled WGS sequence"/>
</dbReference>
<dbReference type="PANTHER" id="PTHR38478">
    <property type="entry name" value="PEPTIDASE M1A AND M12B"/>
    <property type="match status" value="1"/>
</dbReference>
<gene>
    <name evidence="4" type="ORF">LJ739_07710</name>
</gene>
<evidence type="ECO:0000313" key="5">
    <source>
        <dbReference type="Proteomes" id="UP001520878"/>
    </source>
</evidence>
<reference evidence="4 5" key="1">
    <citation type="submission" date="2021-10" db="EMBL/GenBank/DDBJ databases">
        <title>Draft genome of Aestuariibacter halophilus JC2043.</title>
        <authorList>
            <person name="Emsley S.A."/>
            <person name="Pfannmuller K.M."/>
            <person name="Ushijima B."/>
            <person name="Saw J.H."/>
            <person name="Videau P."/>
        </authorList>
    </citation>
    <scope>NUCLEOTIDE SEQUENCE [LARGE SCALE GENOMIC DNA]</scope>
    <source>
        <strain evidence="4 5">JC2043</strain>
    </source>
</reference>
<dbReference type="GO" id="GO:0008237">
    <property type="term" value="F:metallopeptidase activity"/>
    <property type="evidence" value="ECO:0007669"/>
    <property type="project" value="UniProtKB-KW"/>
</dbReference>
<proteinExistence type="predicted"/>
<dbReference type="Pfam" id="PF16313">
    <property type="entry name" value="DUF4953"/>
    <property type="match status" value="1"/>
</dbReference>
<comment type="caution">
    <text evidence="4">The sequence shown here is derived from an EMBL/GenBank/DDBJ whole genome shotgun (WGS) entry which is preliminary data.</text>
</comment>
<evidence type="ECO:0000259" key="2">
    <source>
        <dbReference type="Pfam" id="PF16313"/>
    </source>
</evidence>
<sequence>MSRWVGVVLWFISSVALALPTVSEFAQQNALTEQQGFIDLYYNPSDGKVYLHIDALDTPLLFQSSLPRGLGSNDIGLDRGQLGETRIVQFERFGANVLLRQKNTHYRAVSDNAAERASIDEAFASSVIAGLPIVAESGGALLVDYTAFLLSDIHGVATQLDATKQGNFKPDPTRSGVFLARTKAFVDNTELEALITFGGSKAGEYVKQVAPSPDSLTVHMHHSFVRLPDDGYQPRAFHPMSGYWALGYKDYAVPLEDSMDVRFIPRHRLRKQNPEAEISAPVEPIVYYLDPGVPEPVRTALLDGARWWDQAFEAIGYKGAFVVKVLPDDADPMDVRYNVIQWVHRATRGWSYGSSVIDPRSGEIIKGHVTLGSLRVRQDYLIALGLTSPFVDGNQSTEAQQQMALNRIRQLSAHEVGHTLGIAHNFAASEQNRASVMDYPHPKLRIDDGRILLDEAYDLGIGAWDKRVIAYGYQDLPPALNEAQYLEQQIAQTLSQGYRFISDPDARPAGAANPHGHLWDNGAAPVAELQHLNRVREIALRRFGLNALPPEQSLSSLEERLAPIYLLSRYQIAAVAKLIGGVEYGYWVKPAPGQPAPQQKAVQPARQVEAMNALLALLTPDYLQLPAHISALIPPKAYGESRDRESFHGRTGVVFDPDSAAESLAGYVLDLLLNTERLNRLALQRQATTNGLSPATVVNHLFDTLLRNADEETRTRMPRLAYLMLHKVMTAIEAPELSPEVKGDMLFQVIRLHRWLKDHQGPSEHQVLAMYLDWYLENGEWQGDFEVKPLPPGSPI</sequence>